<protein>
    <submittedName>
        <fullName evidence="6">TetR/AcrR family transcriptional regulator</fullName>
    </submittedName>
</protein>
<feature type="DNA-binding region" description="H-T-H motif" evidence="4">
    <location>
        <begin position="31"/>
        <end position="50"/>
    </location>
</feature>
<dbReference type="PROSITE" id="PS50977">
    <property type="entry name" value="HTH_TETR_2"/>
    <property type="match status" value="1"/>
</dbReference>
<dbReference type="OrthoDB" id="3469831at2"/>
<dbReference type="Pfam" id="PF00440">
    <property type="entry name" value="TetR_N"/>
    <property type="match status" value="1"/>
</dbReference>
<accession>A0A2A7NZ57</accession>
<keyword evidence="2 4" id="KW-0238">DNA-binding</keyword>
<dbReference type="EMBL" id="PDCR01000007">
    <property type="protein sequence ID" value="PEG55275.1"/>
    <property type="molecule type" value="Genomic_DNA"/>
</dbReference>
<evidence type="ECO:0000256" key="2">
    <source>
        <dbReference type="ARBA" id="ARBA00023125"/>
    </source>
</evidence>
<evidence type="ECO:0000259" key="5">
    <source>
        <dbReference type="PROSITE" id="PS50977"/>
    </source>
</evidence>
<dbReference type="InterPro" id="IPR050109">
    <property type="entry name" value="HTH-type_TetR-like_transc_reg"/>
</dbReference>
<evidence type="ECO:0000256" key="1">
    <source>
        <dbReference type="ARBA" id="ARBA00023015"/>
    </source>
</evidence>
<dbReference type="GO" id="GO:0003700">
    <property type="term" value="F:DNA-binding transcription factor activity"/>
    <property type="evidence" value="ECO:0007669"/>
    <property type="project" value="TreeGrafter"/>
</dbReference>
<keyword evidence="7" id="KW-1185">Reference proteome</keyword>
<comment type="caution">
    <text evidence="6">The sequence shown here is derived from an EMBL/GenBank/DDBJ whole genome shotgun (WGS) entry which is preliminary data.</text>
</comment>
<evidence type="ECO:0000313" key="6">
    <source>
        <dbReference type="EMBL" id="PEG55275.1"/>
    </source>
</evidence>
<sequence>MPSGQPSSEERDRIVEATFACLAEPHEGPVHVSAILTRAEVSSRAFYRHFESKDDLFLAMLGQVTERLAVELDEIAGPDAAGGPDPLTRLRAWLDRMFTLASDTELHPYLAVVDCDEMRSAKGYRDAREQSRARRESSLVDILAMGREDGSFPLTEPESDAIAIAALVSRELTSARIYDPAQIPVARARVERFALRALGVVVANTVGSDTTAQ</sequence>
<name>A0A2A7NZ57_9MYCO</name>
<keyword evidence="1" id="KW-0805">Transcription regulation</keyword>
<dbReference type="InterPro" id="IPR036271">
    <property type="entry name" value="Tet_transcr_reg_TetR-rel_C_sf"/>
</dbReference>
<dbReference type="InterPro" id="IPR009057">
    <property type="entry name" value="Homeodomain-like_sf"/>
</dbReference>
<organism evidence="6 7">
    <name type="scientific">Mycolicibacterium diernhoferi</name>
    <dbReference type="NCBI Taxonomy" id="1801"/>
    <lineage>
        <taxon>Bacteria</taxon>
        <taxon>Bacillati</taxon>
        <taxon>Actinomycetota</taxon>
        <taxon>Actinomycetes</taxon>
        <taxon>Mycobacteriales</taxon>
        <taxon>Mycobacteriaceae</taxon>
        <taxon>Mycolicibacterium</taxon>
    </lineage>
</organism>
<dbReference type="PANTHER" id="PTHR30055:SF234">
    <property type="entry name" value="HTH-TYPE TRANSCRIPTIONAL REGULATOR BETI"/>
    <property type="match status" value="1"/>
</dbReference>
<reference evidence="6 7" key="1">
    <citation type="submission" date="2017-10" db="EMBL/GenBank/DDBJ databases">
        <title>The new phylogeny of genus Mycobacterium.</title>
        <authorList>
            <person name="Tortoli E."/>
            <person name="Trovato A."/>
            <person name="Cirillo D.M."/>
        </authorList>
    </citation>
    <scope>NUCLEOTIDE SEQUENCE [LARGE SCALE GENOMIC DNA]</scope>
    <source>
        <strain evidence="6 7">IP141170001</strain>
    </source>
</reference>
<dbReference type="AlphaFoldDB" id="A0A2A7NZ57"/>
<gene>
    <name evidence="6" type="ORF">CRI78_06805</name>
</gene>
<evidence type="ECO:0000313" key="7">
    <source>
        <dbReference type="Proteomes" id="UP000220340"/>
    </source>
</evidence>
<keyword evidence="3" id="KW-0804">Transcription</keyword>
<dbReference type="Gene3D" id="1.10.357.10">
    <property type="entry name" value="Tetracycline Repressor, domain 2"/>
    <property type="match status" value="1"/>
</dbReference>
<proteinExistence type="predicted"/>
<dbReference type="GO" id="GO:0000976">
    <property type="term" value="F:transcription cis-regulatory region binding"/>
    <property type="evidence" value="ECO:0007669"/>
    <property type="project" value="TreeGrafter"/>
</dbReference>
<dbReference type="SUPFAM" id="SSF46689">
    <property type="entry name" value="Homeodomain-like"/>
    <property type="match status" value="1"/>
</dbReference>
<evidence type="ECO:0000256" key="4">
    <source>
        <dbReference type="PROSITE-ProRule" id="PRU00335"/>
    </source>
</evidence>
<dbReference type="SUPFAM" id="SSF48498">
    <property type="entry name" value="Tetracyclin repressor-like, C-terminal domain"/>
    <property type="match status" value="1"/>
</dbReference>
<evidence type="ECO:0000256" key="3">
    <source>
        <dbReference type="ARBA" id="ARBA00023163"/>
    </source>
</evidence>
<dbReference type="PANTHER" id="PTHR30055">
    <property type="entry name" value="HTH-TYPE TRANSCRIPTIONAL REGULATOR RUTR"/>
    <property type="match status" value="1"/>
</dbReference>
<dbReference type="Proteomes" id="UP000220340">
    <property type="component" value="Unassembled WGS sequence"/>
</dbReference>
<dbReference type="InterPro" id="IPR001647">
    <property type="entry name" value="HTH_TetR"/>
</dbReference>
<feature type="domain" description="HTH tetR-type" evidence="5">
    <location>
        <begin position="8"/>
        <end position="68"/>
    </location>
</feature>